<dbReference type="SUPFAM" id="SSF53822">
    <property type="entry name" value="Periplasmic binding protein-like I"/>
    <property type="match status" value="1"/>
</dbReference>
<feature type="chain" id="PRO_5039248757" evidence="3">
    <location>
        <begin position="30"/>
        <end position="406"/>
    </location>
</feature>
<name>A0A840QIY9_9PSEU</name>
<keyword evidence="6" id="KW-1185">Reference proteome</keyword>
<feature type="signal peptide" evidence="3">
    <location>
        <begin position="1"/>
        <end position="29"/>
    </location>
</feature>
<proteinExistence type="inferred from homology"/>
<dbReference type="EMBL" id="JACHIW010000002">
    <property type="protein sequence ID" value="MBB5158918.1"/>
    <property type="molecule type" value="Genomic_DNA"/>
</dbReference>
<evidence type="ECO:0000256" key="1">
    <source>
        <dbReference type="ARBA" id="ARBA00010062"/>
    </source>
</evidence>
<dbReference type="InterPro" id="IPR028082">
    <property type="entry name" value="Peripla_BP_I"/>
</dbReference>
<evidence type="ECO:0000313" key="5">
    <source>
        <dbReference type="EMBL" id="MBB5158918.1"/>
    </source>
</evidence>
<dbReference type="PROSITE" id="PS51257">
    <property type="entry name" value="PROKAR_LIPOPROTEIN"/>
    <property type="match status" value="1"/>
</dbReference>
<keyword evidence="2 3" id="KW-0732">Signal</keyword>
<evidence type="ECO:0000256" key="3">
    <source>
        <dbReference type="SAM" id="SignalP"/>
    </source>
</evidence>
<protein>
    <submittedName>
        <fullName evidence="5">Branched-chain amino acid transport system substrate-binding protein</fullName>
    </submittedName>
</protein>
<accession>A0A840QIY9</accession>
<dbReference type="Pfam" id="PF13458">
    <property type="entry name" value="Peripla_BP_6"/>
    <property type="match status" value="1"/>
</dbReference>
<evidence type="ECO:0000259" key="4">
    <source>
        <dbReference type="Pfam" id="PF13458"/>
    </source>
</evidence>
<evidence type="ECO:0000256" key="2">
    <source>
        <dbReference type="ARBA" id="ARBA00022729"/>
    </source>
</evidence>
<dbReference type="InterPro" id="IPR028081">
    <property type="entry name" value="Leu-bd"/>
</dbReference>
<dbReference type="RefSeq" id="WP_184730998.1">
    <property type="nucleotide sequence ID" value="NZ_JACHIW010000002.1"/>
</dbReference>
<gene>
    <name evidence="5" type="ORF">BJ970_006517</name>
</gene>
<evidence type="ECO:0000313" key="6">
    <source>
        <dbReference type="Proteomes" id="UP000584374"/>
    </source>
</evidence>
<comment type="similarity">
    <text evidence="1">Belongs to the leucine-binding protein family.</text>
</comment>
<organism evidence="5 6">
    <name type="scientific">Saccharopolyspora phatthalungensis</name>
    <dbReference type="NCBI Taxonomy" id="664693"/>
    <lineage>
        <taxon>Bacteria</taxon>
        <taxon>Bacillati</taxon>
        <taxon>Actinomycetota</taxon>
        <taxon>Actinomycetes</taxon>
        <taxon>Pseudonocardiales</taxon>
        <taxon>Pseudonocardiaceae</taxon>
        <taxon>Saccharopolyspora</taxon>
    </lineage>
</organism>
<dbReference type="PANTHER" id="PTHR47235:SF1">
    <property type="entry name" value="BLR6548 PROTEIN"/>
    <property type="match status" value="1"/>
</dbReference>
<dbReference type="PANTHER" id="PTHR47235">
    <property type="entry name" value="BLR6548 PROTEIN"/>
    <property type="match status" value="1"/>
</dbReference>
<reference evidence="5 6" key="1">
    <citation type="submission" date="2020-08" db="EMBL/GenBank/DDBJ databases">
        <title>Sequencing the genomes of 1000 actinobacteria strains.</title>
        <authorList>
            <person name="Klenk H.-P."/>
        </authorList>
    </citation>
    <scope>NUCLEOTIDE SEQUENCE [LARGE SCALE GENOMIC DNA]</scope>
    <source>
        <strain evidence="5 6">DSM 45584</strain>
    </source>
</reference>
<dbReference type="Proteomes" id="UP000584374">
    <property type="component" value="Unassembled WGS sequence"/>
</dbReference>
<dbReference type="Gene3D" id="3.40.50.2300">
    <property type="match status" value="2"/>
</dbReference>
<comment type="caution">
    <text evidence="5">The sequence shown here is derived from an EMBL/GenBank/DDBJ whole genome shotgun (WGS) entry which is preliminary data.</text>
</comment>
<feature type="domain" description="Leucine-binding protein" evidence="4">
    <location>
        <begin position="45"/>
        <end position="389"/>
    </location>
</feature>
<sequence>MNRIGRMPIARMVAAAAATVALTVVSACGGSGSSGSGSNTGEYLIGASLALSGPSAVYGSNLGGGMQAYFDYVNKSGGVNGKQIKLSQADGGFDTATTIQSLTKLAQQKPIAIGGLIVSGATAGAVSTIDQLKIPVLIASPVASLNRPPASPYIFGAGGPVISDEAFMLSDFATANLIKGGSPRVLTVNHISTEGESFSENIKKIAADKGWTLVGDESYKVGTLNFDAQAAKIAAAKPDYIFMAPDTSGTTLIKALKAAGVTATILTSQGGPHEDQLADLDYPSIYVGREIRYPSGDAPAVKDYLDRVKASGGSVDPTSHVTQYGYLQAQIITEVLKKCGADCDSAKFLDTIKNIGTIDTQGFTAGPVTYSADTTQGLHTEVVYTWNANQKKVEPTPGTYNYPRRP</sequence>
<dbReference type="AlphaFoldDB" id="A0A840QIY9"/>